<accession>A0A433DJ79</accession>
<keyword evidence="4" id="KW-1185">Reference proteome</keyword>
<dbReference type="EMBL" id="RBNI01001108">
    <property type="protein sequence ID" value="RUP50879.1"/>
    <property type="molecule type" value="Genomic_DNA"/>
</dbReference>
<reference evidence="3 4" key="1">
    <citation type="journal article" date="2018" name="New Phytol.">
        <title>Phylogenomics of Endogonaceae and evolution of mycorrhizas within Mucoromycota.</title>
        <authorList>
            <person name="Chang Y."/>
            <person name="Desiro A."/>
            <person name="Na H."/>
            <person name="Sandor L."/>
            <person name="Lipzen A."/>
            <person name="Clum A."/>
            <person name="Barry K."/>
            <person name="Grigoriev I.V."/>
            <person name="Martin F.M."/>
            <person name="Stajich J.E."/>
            <person name="Smith M.E."/>
            <person name="Bonito G."/>
            <person name="Spatafora J.W."/>
        </authorList>
    </citation>
    <scope>NUCLEOTIDE SEQUENCE [LARGE SCALE GENOMIC DNA]</scope>
    <source>
        <strain evidence="3 4">GMNB39</strain>
    </source>
</reference>
<organism evidence="3 4">
    <name type="scientific">Jimgerdemannia flammicorona</name>
    <dbReference type="NCBI Taxonomy" id="994334"/>
    <lineage>
        <taxon>Eukaryota</taxon>
        <taxon>Fungi</taxon>
        <taxon>Fungi incertae sedis</taxon>
        <taxon>Mucoromycota</taxon>
        <taxon>Mucoromycotina</taxon>
        <taxon>Endogonomycetes</taxon>
        <taxon>Endogonales</taxon>
        <taxon>Endogonaceae</taxon>
        <taxon>Jimgerdemannia</taxon>
    </lineage>
</organism>
<dbReference type="OrthoDB" id="5588636at2759"/>
<feature type="coiled-coil region" evidence="1">
    <location>
        <begin position="154"/>
        <end position="463"/>
    </location>
</feature>
<feature type="region of interest" description="Disordered" evidence="2">
    <location>
        <begin position="665"/>
        <end position="765"/>
    </location>
</feature>
<dbReference type="Proteomes" id="UP000268093">
    <property type="component" value="Unassembled WGS sequence"/>
</dbReference>
<feature type="non-terminal residue" evidence="3">
    <location>
        <position position="1"/>
    </location>
</feature>
<feature type="compositionally biased region" description="Basic and acidic residues" evidence="2">
    <location>
        <begin position="854"/>
        <end position="864"/>
    </location>
</feature>
<protein>
    <submittedName>
        <fullName evidence="3">Uncharacterized protein</fullName>
    </submittedName>
</protein>
<name>A0A433DJ79_9FUNG</name>
<feature type="region of interest" description="Disordered" evidence="2">
    <location>
        <begin position="519"/>
        <end position="604"/>
    </location>
</feature>
<evidence type="ECO:0000313" key="3">
    <source>
        <dbReference type="EMBL" id="RUP50879.1"/>
    </source>
</evidence>
<evidence type="ECO:0000256" key="2">
    <source>
        <dbReference type="SAM" id="MobiDB-lite"/>
    </source>
</evidence>
<proteinExistence type="predicted"/>
<feature type="compositionally biased region" description="Low complexity" evidence="2">
    <location>
        <begin position="697"/>
        <end position="719"/>
    </location>
</feature>
<gene>
    <name evidence="3" type="ORF">BC936DRAFT_137227</name>
</gene>
<comment type="caution">
    <text evidence="3">The sequence shown here is derived from an EMBL/GenBank/DDBJ whole genome shotgun (WGS) entry which is preliminary data.</text>
</comment>
<feature type="region of interest" description="Disordered" evidence="2">
    <location>
        <begin position="835"/>
        <end position="870"/>
    </location>
</feature>
<keyword evidence="1" id="KW-0175">Coiled coil</keyword>
<sequence length="870" mass="96826">EIVKLVSQGTYTGSLPYDNAVLTSITSGEAVNFTFAFRNLRIVYFTTVVLNDDKYLVVTEFLGGAGKTAFFFNTEVNPIVPLAELIDALEFGESLRRVKCRETRNVVDRRVSFFQEKYEHYRKQYYTLQDDLEIQSKAMQDRQTELVRMCTAKEDEADRVIERLKAEVEETERRRSEAQKEADTLKSSIRMLETSTKHDMSIHTTQMIDLREQMRQLEVQSSIYGDERDTARELARKSKQELVDMEFDLAAAQQSIESLEKERASSRALEVTLQTELEAARKEALASLRAMEAAVQTGQAKLEAVRKEVEREKAETMRAKEELESLKALTKADKAKYEESASTDLQKRQKAWDNERAKLQAKVEKLEETLATTKTKSTESMVSEKEKWEGKAKKLEELFSSEQKAWDDERKKLEAKVEKLENNLASERAAKAIRAEGSWESEKERLEAKIVKLKDKLKESVEYASKMQLESAEERGRWAAHRDELQRTISLQIRTAAKGPNAEGEESMIVEHLKAEADTEVKVDVKAGMQQAKEAEGGKAPKTRSKKQAPRAVVEDDDENNETETATKARRKKQAPKAAVEGSEDYESETATKAVAKKETKKKPIQKEVLVPVARKGRRAAAVKVVSYNEDDEDDDAPNKITLVEKHKSVKGVTDEKEMLAKKAKVLLTPELSSDDQLRKNSKKRKSDSIEDLSKASVAVSTVPPSSSSSSSSAPATSTDGQPPAKKLEKEKLDAAPPGRVPMVAKDANRAPGPKPAPAKAKKATVVKATVTAVNPPLSPVSPENSAEGSLPGLKKKRKLLGKQRTVYGVENFGVGIEGNFGSVGEFIAVQDTTAHAGASENHDGGDNVGGDRPYGRDQKRIYDPEPETG</sequence>
<evidence type="ECO:0000256" key="1">
    <source>
        <dbReference type="SAM" id="Coils"/>
    </source>
</evidence>
<dbReference type="AlphaFoldDB" id="A0A433DJ79"/>
<evidence type="ECO:0000313" key="4">
    <source>
        <dbReference type="Proteomes" id="UP000268093"/>
    </source>
</evidence>